<comment type="caution">
    <text evidence="1">The sequence shown here is derived from an EMBL/GenBank/DDBJ whole genome shotgun (WGS) entry which is preliminary data.</text>
</comment>
<dbReference type="EMBL" id="QJKJ01009139">
    <property type="protein sequence ID" value="RDX77566.1"/>
    <property type="molecule type" value="Genomic_DNA"/>
</dbReference>
<feature type="non-terminal residue" evidence="1">
    <location>
        <position position="1"/>
    </location>
</feature>
<name>A0A371FH07_MUCPR</name>
<dbReference type="OrthoDB" id="414945at2759"/>
<organism evidence="1 2">
    <name type="scientific">Mucuna pruriens</name>
    <name type="common">Velvet bean</name>
    <name type="synonym">Dolichos pruriens</name>
    <dbReference type="NCBI Taxonomy" id="157652"/>
    <lineage>
        <taxon>Eukaryota</taxon>
        <taxon>Viridiplantae</taxon>
        <taxon>Streptophyta</taxon>
        <taxon>Embryophyta</taxon>
        <taxon>Tracheophyta</taxon>
        <taxon>Spermatophyta</taxon>
        <taxon>Magnoliopsida</taxon>
        <taxon>eudicotyledons</taxon>
        <taxon>Gunneridae</taxon>
        <taxon>Pentapetalae</taxon>
        <taxon>rosids</taxon>
        <taxon>fabids</taxon>
        <taxon>Fabales</taxon>
        <taxon>Fabaceae</taxon>
        <taxon>Papilionoideae</taxon>
        <taxon>50 kb inversion clade</taxon>
        <taxon>NPAAA clade</taxon>
        <taxon>indigoferoid/millettioid clade</taxon>
        <taxon>Phaseoleae</taxon>
        <taxon>Mucuna</taxon>
    </lineage>
</organism>
<keyword evidence="2" id="KW-1185">Reference proteome</keyword>
<proteinExistence type="predicted"/>
<evidence type="ECO:0000313" key="1">
    <source>
        <dbReference type="EMBL" id="RDX77566.1"/>
    </source>
</evidence>
<reference evidence="1" key="1">
    <citation type="submission" date="2018-05" db="EMBL/GenBank/DDBJ databases">
        <title>Draft genome of Mucuna pruriens seed.</title>
        <authorList>
            <person name="Nnadi N.E."/>
            <person name="Vos R."/>
            <person name="Hasami M.H."/>
            <person name="Devisetty U.K."/>
            <person name="Aguiy J.C."/>
        </authorList>
    </citation>
    <scope>NUCLEOTIDE SEQUENCE [LARGE SCALE GENOMIC DNA]</scope>
    <source>
        <strain evidence="1">JCA_2017</strain>
    </source>
</reference>
<dbReference type="PANTHER" id="PTHR11439:SF470">
    <property type="entry name" value="CYSTEINE-RICH RLK (RECEPTOR-LIKE PROTEIN KINASE) 8"/>
    <property type="match status" value="1"/>
</dbReference>
<evidence type="ECO:0000313" key="2">
    <source>
        <dbReference type="Proteomes" id="UP000257109"/>
    </source>
</evidence>
<protein>
    <submittedName>
        <fullName evidence="1">Mitochondrial protein</fullName>
    </submittedName>
</protein>
<sequence length="161" mass="18591">MTALGYKQSQGDYTLFIKHLTSGGVTVLLVYVDDIIVIGDDWKEQQVLIQYLAKEFEIKTLGRLKYHSKKGMFAQGDSQFMHCLREVYLQYLKGTPKRETLYKRNGNAILEAYIDSDYAGLLIDRRSNTGYCTFLGGNLVTWRSKNKMLWLNLVLKLSFEL</sequence>
<dbReference type="Proteomes" id="UP000257109">
    <property type="component" value="Unassembled WGS sequence"/>
</dbReference>
<dbReference type="AlphaFoldDB" id="A0A371FH07"/>
<dbReference type="PANTHER" id="PTHR11439">
    <property type="entry name" value="GAG-POL-RELATED RETROTRANSPOSON"/>
    <property type="match status" value="1"/>
</dbReference>
<accession>A0A371FH07</accession>
<gene>
    <name evidence="1" type="ORF">CR513_42289</name>
</gene>
<dbReference type="STRING" id="157652.A0A371FH07"/>